<dbReference type="GO" id="GO:0016787">
    <property type="term" value="F:hydrolase activity"/>
    <property type="evidence" value="ECO:0007669"/>
    <property type="project" value="UniProtKB-KW"/>
</dbReference>
<dbReference type="Gene3D" id="1.20.120.1600">
    <property type="match status" value="1"/>
</dbReference>
<dbReference type="PANTHER" id="PTHR46470:SF4">
    <property type="entry name" value="5-AMINO-6-(5-PHOSPHO-D-RIBITYLAMINO)URACIL PHOSPHATASE YIGB"/>
    <property type="match status" value="1"/>
</dbReference>
<dbReference type="PANTHER" id="PTHR46470">
    <property type="entry name" value="N-ACYLNEURAMINATE-9-PHOSPHATASE"/>
    <property type="match status" value="1"/>
</dbReference>
<dbReference type="NCBIfam" id="TIGR01549">
    <property type="entry name" value="HAD-SF-IA-v1"/>
    <property type="match status" value="1"/>
</dbReference>
<keyword evidence="5" id="KW-1185">Reference proteome</keyword>
<organism evidence="4 5">
    <name type="scientific">Terrabacter terrigena</name>
    <dbReference type="NCBI Taxonomy" id="574718"/>
    <lineage>
        <taxon>Bacteria</taxon>
        <taxon>Bacillati</taxon>
        <taxon>Actinomycetota</taxon>
        <taxon>Actinomycetes</taxon>
        <taxon>Micrococcales</taxon>
        <taxon>Intrasporangiaceae</taxon>
        <taxon>Terrabacter</taxon>
    </lineage>
</organism>
<dbReference type="SUPFAM" id="SSF56784">
    <property type="entry name" value="HAD-like"/>
    <property type="match status" value="1"/>
</dbReference>
<dbReference type="Pfam" id="PF00702">
    <property type="entry name" value="Hydrolase"/>
    <property type="match status" value="1"/>
</dbReference>
<evidence type="ECO:0000256" key="2">
    <source>
        <dbReference type="ARBA" id="ARBA00022801"/>
    </source>
</evidence>
<keyword evidence="3" id="KW-0460">Magnesium</keyword>
<dbReference type="NCBIfam" id="TIGR01509">
    <property type="entry name" value="HAD-SF-IA-v3"/>
    <property type="match status" value="1"/>
</dbReference>
<dbReference type="InterPro" id="IPR006439">
    <property type="entry name" value="HAD-SF_hydro_IA"/>
</dbReference>
<gene>
    <name evidence="4" type="ORF">ACFQ2V_01205</name>
</gene>
<evidence type="ECO:0000313" key="5">
    <source>
        <dbReference type="Proteomes" id="UP001597046"/>
    </source>
</evidence>
<sequence>MNGTRLEAVLEDVRAVLLDVDDTIVDTQEAMVTAGTRAAAAIWPHRTDDHRAMAQRYYDDPGRWFPRYASGEVAFDDMRAGRLAEVATAYGLEVPADAHRSFEDAYAPAFRGAQRLFPDVPELLEAADRLGLPVALLTNSALAPTRVKLEVLDLADRFDVVVTTDTLGFGKPDRRVYVEACRLMGVEPAQVVCVGDSLEWDVLGAQAAGLRAVWLDRAGRGTTEQVASVRRLDELAAALDHRFGPPVTDR</sequence>
<comment type="caution">
    <text evidence="4">The sequence shown here is derived from an EMBL/GenBank/DDBJ whole genome shotgun (WGS) entry which is preliminary data.</text>
</comment>
<dbReference type="RefSeq" id="WP_386050083.1">
    <property type="nucleotide sequence ID" value="NZ_JBHTKH010000001.1"/>
</dbReference>
<dbReference type="InterPro" id="IPR023214">
    <property type="entry name" value="HAD_sf"/>
</dbReference>
<dbReference type="SFLD" id="SFLDG01129">
    <property type="entry name" value="C1.5:_HAD__Beta-PGM__Phosphata"/>
    <property type="match status" value="1"/>
</dbReference>
<evidence type="ECO:0000256" key="1">
    <source>
        <dbReference type="ARBA" id="ARBA00001946"/>
    </source>
</evidence>
<dbReference type="InterPro" id="IPR051400">
    <property type="entry name" value="HAD-like_hydrolase"/>
</dbReference>
<evidence type="ECO:0000313" key="4">
    <source>
        <dbReference type="EMBL" id="MFD1052907.1"/>
    </source>
</evidence>
<dbReference type="Proteomes" id="UP001597046">
    <property type="component" value="Unassembled WGS sequence"/>
</dbReference>
<dbReference type="EC" id="3.1.3.-" evidence="4"/>
<proteinExistence type="predicted"/>
<reference evidence="5" key="1">
    <citation type="journal article" date="2019" name="Int. J. Syst. Evol. Microbiol.">
        <title>The Global Catalogue of Microorganisms (GCM) 10K type strain sequencing project: providing services to taxonomists for standard genome sequencing and annotation.</title>
        <authorList>
            <consortium name="The Broad Institute Genomics Platform"/>
            <consortium name="The Broad Institute Genome Sequencing Center for Infectious Disease"/>
            <person name="Wu L."/>
            <person name="Ma J."/>
        </authorList>
    </citation>
    <scope>NUCLEOTIDE SEQUENCE [LARGE SCALE GENOMIC DNA]</scope>
    <source>
        <strain evidence="5">CCUG 57508</strain>
    </source>
</reference>
<dbReference type="Gene3D" id="3.40.50.1000">
    <property type="entry name" value="HAD superfamily/HAD-like"/>
    <property type="match status" value="1"/>
</dbReference>
<dbReference type="SFLD" id="SFLDS00003">
    <property type="entry name" value="Haloacid_Dehalogenase"/>
    <property type="match status" value="1"/>
</dbReference>
<protein>
    <submittedName>
        <fullName evidence="4">HAD family hydrolase</fullName>
        <ecNumber evidence="4">3.1.3.-</ecNumber>
    </submittedName>
</protein>
<dbReference type="InterPro" id="IPR036412">
    <property type="entry name" value="HAD-like_sf"/>
</dbReference>
<comment type="cofactor">
    <cofactor evidence="1">
        <name>Mg(2+)</name>
        <dbReference type="ChEBI" id="CHEBI:18420"/>
    </cofactor>
</comment>
<evidence type="ECO:0000256" key="3">
    <source>
        <dbReference type="ARBA" id="ARBA00022842"/>
    </source>
</evidence>
<accession>A0ABW3MQG8</accession>
<dbReference type="EMBL" id="JBHTKH010000001">
    <property type="protein sequence ID" value="MFD1052907.1"/>
    <property type="molecule type" value="Genomic_DNA"/>
</dbReference>
<name>A0ABW3MQG8_9MICO</name>
<keyword evidence="2 4" id="KW-0378">Hydrolase</keyword>